<keyword evidence="2" id="KW-1185">Reference proteome</keyword>
<organism evidence="1 2">
    <name type="scientific">Microbacterium dauci</name>
    <dbReference type="NCBI Taxonomy" id="3048008"/>
    <lineage>
        <taxon>Bacteria</taxon>
        <taxon>Bacillati</taxon>
        <taxon>Actinomycetota</taxon>
        <taxon>Actinomycetes</taxon>
        <taxon>Micrococcales</taxon>
        <taxon>Microbacteriaceae</taxon>
        <taxon>Microbacterium</taxon>
    </lineage>
</organism>
<dbReference type="RefSeq" id="WP_283714524.1">
    <property type="nucleotide sequence ID" value="NZ_JASJND010000001.1"/>
</dbReference>
<evidence type="ECO:0000313" key="2">
    <source>
        <dbReference type="Proteomes" id="UP001321481"/>
    </source>
</evidence>
<reference evidence="1 2" key="1">
    <citation type="submission" date="2023-05" db="EMBL/GenBank/DDBJ databases">
        <title>Microbacterium dauci sp.nov., Isolated from Carrot Rhizosphere Soil.</title>
        <authorList>
            <person name="Xiao Z."/>
            <person name="Zheng J."/>
        </authorList>
    </citation>
    <scope>NUCLEOTIDE SEQUENCE [LARGE SCALE GENOMIC DNA]</scope>
    <source>
        <strain evidence="1 2">LX3-4</strain>
    </source>
</reference>
<name>A0ABT6ZBB6_9MICO</name>
<accession>A0ABT6ZBB6</accession>
<gene>
    <name evidence="1" type="ORF">QNI14_02065</name>
</gene>
<dbReference type="EMBL" id="JASJND010000001">
    <property type="protein sequence ID" value="MDJ1113233.1"/>
    <property type="molecule type" value="Genomic_DNA"/>
</dbReference>
<protein>
    <submittedName>
        <fullName evidence="1">Uncharacterized protein</fullName>
    </submittedName>
</protein>
<proteinExistence type="predicted"/>
<dbReference type="Proteomes" id="UP001321481">
    <property type="component" value="Unassembled WGS sequence"/>
</dbReference>
<comment type="caution">
    <text evidence="1">The sequence shown here is derived from an EMBL/GenBank/DDBJ whole genome shotgun (WGS) entry which is preliminary data.</text>
</comment>
<evidence type="ECO:0000313" key="1">
    <source>
        <dbReference type="EMBL" id="MDJ1113233.1"/>
    </source>
</evidence>
<sequence>MAITFAEISEDEELGRRVLSRARLIAPCLDSLDPDTEPGRDAIAILRGVVAELPATGQSRMRSLSRNGTAITLAAIASAFEGDAEASLRAICGAVTNGGAQPRGSFPATSPIAGLWPEGRYS</sequence>